<evidence type="ECO:0000313" key="4">
    <source>
        <dbReference type="Proteomes" id="UP000664534"/>
    </source>
</evidence>
<feature type="transmembrane region" description="Helical" evidence="1">
    <location>
        <begin position="562"/>
        <end position="582"/>
    </location>
</feature>
<keyword evidence="4" id="KW-1185">Reference proteome</keyword>
<feature type="transmembrane region" description="Helical" evidence="1">
    <location>
        <begin position="112"/>
        <end position="130"/>
    </location>
</feature>
<evidence type="ECO:0000313" key="3">
    <source>
        <dbReference type="EMBL" id="CAF9942604.1"/>
    </source>
</evidence>
<keyword evidence="1" id="KW-0472">Membrane</keyword>
<proteinExistence type="predicted"/>
<dbReference type="EMBL" id="CAJPDT010000198">
    <property type="protein sequence ID" value="CAF9942604.1"/>
    <property type="molecule type" value="Genomic_DNA"/>
</dbReference>
<feature type="transmembrane region" description="Helical" evidence="1">
    <location>
        <begin position="283"/>
        <end position="302"/>
    </location>
</feature>
<accession>A0A8H3PKC2</accession>
<dbReference type="PANTHER" id="PTHR35395:SF1">
    <property type="entry name" value="DUF6536 DOMAIN-CONTAINING PROTEIN"/>
    <property type="match status" value="1"/>
</dbReference>
<organism evidence="3 4">
    <name type="scientific">Imshaugia aleurites</name>
    <dbReference type="NCBI Taxonomy" id="172621"/>
    <lineage>
        <taxon>Eukaryota</taxon>
        <taxon>Fungi</taxon>
        <taxon>Dikarya</taxon>
        <taxon>Ascomycota</taxon>
        <taxon>Pezizomycotina</taxon>
        <taxon>Lecanoromycetes</taxon>
        <taxon>OSLEUM clade</taxon>
        <taxon>Lecanoromycetidae</taxon>
        <taxon>Lecanorales</taxon>
        <taxon>Lecanorineae</taxon>
        <taxon>Parmeliaceae</taxon>
        <taxon>Imshaugia</taxon>
    </lineage>
</organism>
<evidence type="ECO:0000259" key="2">
    <source>
        <dbReference type="Pfam" id="PF20163"/>
    </source>
</evidence>
<dbReference type="PANTHER" id="PTHR35395">
    <property type="entry name" value="DUF6536 DOMAIN-CONTAINING PROTEIN"/>
    <property type="match status" value="1"/>
</dbReference>
<dbReference type="OrthoDB" id="5429634at2759"/>
<reference evidence="3" key="1">
    <citation type="submission" date="2021-03" db="EMBL/GenBank/DDBJ databases">
        <authorList>
            <person name="Tagirdzhanova G."/>
        </authorList>
    </citation>
    <scope>NUCLEOTIDE SEQUENCE</scope>
</reference>
<evidence type="ECO:0000256" key="1">
    <source>
        <dbReference type="SAM" id="Phobius"/>
    </source>
</evidence>
<keyword evidence="1" id="KW-1133">Transmembrane helix</keyword>
<gene>
    <name evidence="3" type="ORF">IMSHALPRED_003909</name>
</gene>
<protein>
    <recommendedName>
        <fullName evidence="2">DUF6536 domain-containing protein</fullName>
    </recommendedName>
</protein>
<feature type="transmembrane region" description="Helical" evidence="1">
    <location>
        <begin position="498"/>
        <end position="520"/>
    </location>
</feature>
<dbReference type="Pfam" id="PF20163">
    <property type="entry name" value="DUF6536"/>
    <property type="match status" value="1"/>
</dbReference>
<dbReference type="AlphaFoldDB" id="A0A8H3PKC2"/>
<name>A0A8H3PKC2_9LECA</name>
<feature type="transmembrane region" description="Helical" evidence="1">
    <location>
        <begin position="608"/>
        <end position="631"/>
    </location>
</feature>
<dbReference type="Proteomes" id="UP000664534">
    <property type="component" value="Unassembled WGS sequence"/>
</dbReference>
<keyword evidence="1" id="KW-0812">Transmembrane</keyword>
<sequence length="707" mass="78186">MAALMTLYAVIMTGICAGYLKDFVHRANPHSTSVGQNKGKSCTSLQGTEIMIQLVMNIAATTILGMSNTYQQLITSLDIREIRWALSKFGDCRVGTNSPSTINRKKSGKTKAWLAWILLISTSVPIHFFANSVIGPSVYLTPPRNIHYTPLSNGTELPNAGLADALGNFDVSPEDDEACWVVFRTGIYSLWSSPTTGTSDYTGDSSNTLEAMQYSSIDVSYIEQICSAYVNQSDYADLQYDQYSVDNSSGMVSFQGIGNCSVQSVSCNYYDQTEQQCRLSIRMSAAFILTGCLIIKATYMISVNFQGRRRKKTQCLTFGDVIVASSMDPDLVIQGECMVNAGEAYRHSTDHTCHKHCKSKTVSTSGDELKHCQKCRKYNKINKAADLSHPCIATKYKKSLLSNLGSTALTQMVTLSLCSTAMLAASSTLAVFFGIGATKYEFQCAYPDGDTLDGVSSNYTECVGQMGHYLAGQYGSFGGFESTATLGYLPMDKANSELMAFAISNGAQLLYSLLYLLLVYNLTLISMEYDWGDLEKRRARLRCTLVRGSEFRQSYLLQLPKTVLYPMMAFSSVMHWLLGQAISTKEIIWADDLTPGHPWEHSQYSVVYGAYAIWLSTILMVVMTGTCWWAFTYTREGFIPQMYGSIRVCCAATTELVHYTDNGVQWGDLGMGDKFRHAGFSAHDTAEIVPADLYAGRRTSRNTARLW</sequence>
<feature type="transmembrane region" description="Helical" evidence="1">
    <location>
        <begin position="412"/>
        <end position="435"/>
    </location>
</feature>
<dbReference type="InterPro" id="IPR046623">
    <property type="entry name" value="DUF6536"/>
</dbReference>
<feature type="domain" description="DUF6536" evidence="2">
    <location>
        <begin position="2"/>
        <end position="136"/>
    </location>
</feature>
<comment type="caution">
    <text evidence="3">The sequence shown here is derived from an EMBL/GenBank/DDBJ whole genome shotgun (WGS) entry which is preliminary data.</text>
</comment>